<dbReference type="OrthoDB" id="6078042at2759"/>
<dbReference type="AlphaFoldDB" id="A0A9Q0JXX4"/>
<comment type="caution">
    <text evidence="1">The sequence shown here is derived from an EMBL/GenBank/DDBJ whole genome shotgun (WGS) entry which is preliminary data.</text>
</comment>
<dbReference type="Proteomes" id="UP001141806">
    <property type="component" value="Unassembled WGS sequence"/>
</dbReference>
<name>A0A9Q0JXX4_9MAGN</name>
<sequence length="109" mass="12262">MIELYKLSIAGEGVESSEDGSKWGHVRKGICCVCCENNIDSLLYRCGHMCTCSKCANELKSLFFQYCCKKEKEEKKTINKGGYDVREAFFLLVYIGFYGVKAPSPGSYL</sequence>
<dbReference type="PANTHER" id="PTHR46519">
    <property type="entry name" value="RING/U-BOX SUPERFAMILY PROTEIN"/>
    <property type="match status" value="1"/>
</dbReference>
<dbReference type="EMBL" id="JAMYWD010000011">
    <property type="protein sequence ID" value="KAJ4954258.1"/>
    <property type="molecule type" value="Genomic_DNA"/>
</dbReference>
<dbReference type="Pfam" id="PF13920">
    <property type="entry name" value="zf-C3HC4_3"/>
    <property type="match status" value="1"/>
</dbReference>
<accession>A0A9Q0JXX4</accession>
<evidence type="ECO:0000313" key="2">
    <source>
        <dbReference type="Proteomes" id="UP001141806"/>
    </source>
</evidence>
<evidence type="ECO:0000313" key="1">
    <source>
        <dbReference type="EMBL" id="KAJ4954258.1"/>
    </source>
</evidence>
<organism evidence="1 2">
    <name type="scientific">Protea cynaroides</name>
    <dbReference type="NCBI Taxonomy" id="273540"/>
    <lineage>
        <taxon>Eukaryota</taxon>
        <taxon>Viridiplantae</taxon>
        <taxon>Streptophyta</taxon>
        <taxon>Embryophyta</taxon>
        <taxon>Tracheophyta</taxon>
        <taxon>Spermatophyta</taxon>
        <taxon>Magnoliopsida</taxon>
        <taxon>Proteales</taxon>
        <taxon>Proteaceae</taxon>
        <taxon>Protea</taxon>
    </lineage>
</organism>
<dbReference type="PANTHER" id="PTHR46519:SF2">
    <property type="entry name" value="RING_U-BOX SUPERFAMILY PROTEIN"/>
    <property type="match status" value="1"/>
</dbReference>
<reference evidence="1" key="1">
    <citation type="journal article" date="2023" name="Plant J.">
        <title>The genome of the king protea, Protea cynaroides.</title>
        <authorList>
            <person name="Chang J."/>
            <person name="Duong T.A."/>
            <person name="Schoeman C."/>
            <person name="Ma X."/>
            <person name="Roodt D."/>
            <person name="Barker N."/>
            <person name="Li Z."/>
            <person name="Van de Peer Y."/>
            <person name="Mizrachi E."/>
        </authorList>
    </citation>
    <scope>NUCLEOTIDE SEQUENCE</scope>
    <source>
        <tissue evidence="1">Young leaves</tissue>
    </source>
</reference>
<keyword evidence="2" id="KW-1185">Reference proteome</keyword>
<protein>
    <submittedName>
        <fullName evidence="1">Uncharacterized protein</fullName>
    </submittedName>
</protein>
<gene>
    <name evidence="1" type="ORF">NE237_011041</name>
</gene>
<dbReference type="Gene3D" id="3.30.40.10">
    <property type="entry name" value="Zinc/RING finger domain, C3HC4 (zinc finger)"/>
    <property type="match status" value="1"/>
</dbReference>
<dbReference type="InterPro" id="IPR013083">
    <property type="entry name" value="Znf_RING/FYVE/PHD"/>
</dbReference>
<proteinExistence type="predicted"/>